<dbReference type="Proteomes" id="UP000663865">
    <property type="component" value="Unassembled WGS sequence"/>
</dbReference>
<dbReference type="EMBL" id="CAJNYV010005697">
    <property type="protein sequence ID" value="CAF3775118.1"/>
    <property type="molecule type" value="Genomic_DNA"/>
</dbReference>
<evidence type="ECO:0000256" key="1">
    <source>
        <dbReference type="SAM" id="MobiDB-lite"/>
    </source>
</evidence>
<dbReference type="EMBL" id="CAJOBS010008686">
    <property type="protein sequence ID" value="CAF4931092.1"/>
    <property type="molecule type" value="Genomic_DNA"/>
</dbReference>
<feature type="region of interest" description="Disordered" evidence="1">
    <location>
        <begin position="69"/>
        <end position="88"/>
    </location>
</feature>
<accession>A0A821WYL1</accession>
<evidence type="ECO:0000313" key="2">
    <source>
        <dbReference type="EMBL" id="CAF3775118.1"/>
    </source>
</evidence>
<organism evidence="3 4">
    <name type="scientific">Rotaria socialis</name>
    <dbReference type="NCBI Taxonomy" id="392032"/>
    <lineage>
        <taxon>Eukaryota</taxon>
        <taxon>Metazoa</taxon>
        <taxon>Spiralia</taxon>
        <taxon>Gnathifera</taxon>
        <taxon>Rotifera</taxon>
        <taxon>Eurotatoria</taxon>
        <taxon>Bdelloidea</taxon>
        <taxon>Philodinida</taxon>
        <taxon>Philodinidae</taxon>
        <taxon>Rotaria</taxon>
    </lineage>
</organism>
<comment type="caution">
    <text evidence="3">The sequence shown here is derived from an EMBL/GenBank/DDBJ whole genome shotgun (WGS) entry which is preliminary data.</text>
</comment>
<protein>
    <submittedName>
        <fullName evidence="3">Uncharacterized protein</fullName>
    </submittedName>
</protein>
<feature type="region of interest" description="Disordered" evidence="1">
    <location>
        <begin position="38"/>
        <end position="61"/>
    </location>
</feature>
<proteinExistence type="predicted"/>
<reference evidence="3" key="1">
    <citation type="submission" date="2021-02" db="EMBL/GenBank/DDBJ databases">
        <authorList>
            <person name="Nowell W R."/>
        </authorList>
    </citation>
    <scope>NUCLEOTIDE SEQUENCE</scope>
</reference>
<dbReference type="AlphaFoldDB" id="A0A821WYL1"/>
<sequence length="343" mass="40535">MMDGNDNNQPATGIVPESEFRLRYLIECEKLKEEQKTLRENKKIEEEQKTLRENKKIEEEQKTLRENKKIEEEQKTRRKRIQEEQETARTKIKHSQSLISNNIYFSSHQDFYIHKVQGNLYDFEIDWISPNDNDYFNGEIKTCIGNYLTKLPSSQELDEAKLQKHVNGLIASLLNAFGDSTVLKYQDTSPSKYLATKFCPDCTFIFKNINAEKDCLEDFVVCLGELKCSNKEMTEKNVVGQLLQYLSLLLTIQARPKIYGFLLNTEYIQFYYVERRPNSSDYNYFKSKSLPIYDHSSKDLPSNDKQKITTDQTSEENIQFCEKTWKIFTKFLIMQRIFIDMKH</sequence>
<name>A0A821WYL1_9BILA</name>
<evidence type="ECO:0000313" key="3">
    <source>
        <dbReference type="EMBL" id="CAF4931092.1"/>
    </source>
</evidence>
<evidence type="ECO:0000313" key="4">
    <source>
        <dbReference type="Proteomes" id="UP000663838"/>
    </source>
</evidence>
<gene>
    <name evidence="2" type="ORF">KIK155_LOCUS31047</name>
    <name evidence="3" type="ORF">TOA249_LOCUS32758</name>
</gene>
<dbReference type="Proteomes" id="UP000663838">
    <property type="component" value="Unassembled WGS sequence"/>
</dbReference>